<reference evidence="6 7" key="1">
    <citation type="submission" date="2016-11" db="EMBL/GenBank/DDBJ databases">
        <authorList>
            <person name="Jaros S."/>
            <person name="Januszkiewicz K."/>
            <person name="Wedrychowicz H."/>
        </authorList>
    </citation>
    <scope>NUCLEOTIDE SEQUENCE [LARGE SCALE GENOMIC DNA]</scope>
    <source>
        <strain evidence="6 7">DSM 19557</strain>
    </source>
</reference>
<evidence type="ECO:0000256" key="4">
    <source>
        <dbReference type="ARBA" id="ARBA00022837"/>
    </source>
</evidence>
<evidence type="ECO:0000256" key="2">
    <source>
        <dbReference type="ARBA" id="ARBA00022694"/>
    </source>
</evidence>
<keyword evidence="3" id="KW-0479">Metal-binding</keyword>
<accession>A0A1M6QJW8</accession>
<evidence type="ECO:0000259" key="5">
    <source>
        <dbReference type="Pfam" id="PF01951"/>
    </source>
</evidence>
<dbReference type="AlphaFoldDB" id="A0A1M6QJW8"/>
<dbReference type="GO" id="GO:0008033">
    <property type="term" value="P:tRNA processing"/>
    <property type="evidence" value="ECO:0007669"/>
    <property type="project" value="UniProtKB-KW"/>
</dbReference>
<dbReference type="OrthoDB" id="164090at2"/>
<dbReference type="Gene3D" id="3.55.10.10">
    <property type="entry name" value="Archease domain"/>
    <property type="match status" value="1"/>
</dbReference>
<evidence type="ECO:0000313" key="6">
    <source>
        <dbReference type="EMBL" id="SHK20531.1"/>
    </source>
</evidence>
<proteinExistence type="inferred from homology"/>
<organism evidence="6 7">
    <name type="scientific">Thermocrinis minervae</name>
    <dbReference type="NCBI Taxonomy" id="381751"/>
    <lineage>
        <taxon>Bacteria</taxon>
        <taxon>Pseudomonadati</taxon>
        <taxon>Aquificota</taxon>
        <taxon>Aquificia</taxon>
        <taxon>Aquificales</taxon>
        <taxon>Aquificaceae</taxon>
        <taxon>Thermocrinis</taxon>
    </lineage>
</organism>
<dbReference type="GO" id="GO:0046872">
    <property type="term" value="F:metal ion binding"/>
    <property type="evidence" value="ECO:0007669"/>
    <property type="project" value="UniProtKB-KW"/>
</dbReference>
<dbReference type="EMBL" id="LT670846">
    <property type="protein sequence ID" value="SHK20531.1"/>
    <property type="molecule type" value="Genomic_DNA"/>
</dbReference>
<feature type="domain" description="Archease" evidence="5">
    <location>
        <begin position="3"/>
        <end position="137"/>
    </location>
</feature>
<protein>
    <submittedName>
        <fullName evidence="6">SHS2 domain-containing protein</fullName>
    </submittedName>
</protein>
<name>A0A1M6QJW8_9AQUI</name>
<evidence type="ECO:0000256" key="1">
    <source>
        <dbReference type="ARBA" id="ARBA00007963"/>
    </source>
</evidence>
<dbReference type="Proteomes" id="UP000189810">
    <property type="component" value="Chromosome I"/>
</dbReference>
<dbReference type="PANTHER" id="PTHR12682">
    <property type="entry name" value="ARCHEASE"/>
    <property type="match status" value="1"/>
</dbReference>
<dbReference type="PANTHER" id="PTHR12682:SF11">
    <property type="entry name" value="PROTEIN ARCHEASE"/>
    <property type="match status" value="1"/>
</dbReference>
<evidence type="ECO:0000256" key="3">
    <source>
        <dbReference type="ARBA" id="ARBA00022723"/>
    </source>
</evidence>
<dbReference type="SUPFAM" id="SSF69819">
    <property type="entry name" value="MTH1598-like"/>
    <property type="match status" value="1"/>
</dbReference>
<dbReference type="InterPro" id="IPR036820">
    <property type="entry name" value="Archease_dom_sf"/>
</dbReference>
<gene>
    <name evidence="6" type="ORF">SAMN05444391_0268</name>
</gene>
<keyword evidence="4" id="KW-0106">Calcium</keyword>
<keyword evidence="2" id="KW-0819">tRNA processing</keyword>
<keyword evidence="7" id="KW-1185">Reference proteome</keyword>
<dbReference type="InterPro" id="IPR002804">
    <property type="entry name" value="Archease"/>
</dbReference>
<dbReference type="STRING" id="381751.SAMN05444391_0268"/>
<comment type="similarity">
    <text evidence="1">Belongs to the archease family.</text>
</comment>
<dbReference type="Pfam" id="PF01951">
    <property type="entry name" value="Archease"/>
    <property type="match status" value="1"/>
</dbReference>
<evidence type="ECO:0000313" key="7">
    <source>
        <dbReference type="Proteomes" id="UP000189810"/>
    </source>
</evidence>
<dbReference type="InterPro" id="IPR023572">
    <property type="entry name" value="Archease_dom"/>
</dbReference>
<dbReference type="RefSeq" id="WP_079653459.1">
    <property type="nucleotide sequence ID" value="NZ_LT670846.1"/>
</dbReference>
<sequence length="137" mass="15621">MFYEVIDDITADAGIRVRAKSLEELVCKAILATFYEITNPDDIQEDQRVKLEVQSEMPFLLADAINKLLTIFESKLFVPKSCRVLSLDEKGATVELRGGSFDPDKHERKLVIKAATYHRLRVEKEGNNYVAEVIFDI</sequence>